<protein>
    <submittedName>
        <fullName evidence="3">tRNA 2-selenouridine synthase</fullName>
    </submittedName>
</protein>
<dbReference type="InterPro" id="IPR027417">
    <property type="entry name" value="P-loop_NTPase"/>
</dbReference>
<dbReference type="GO" id="GO:0002098">
    <property type="term" value="P:tRNA wobble uridine modification"/>
    <property type="evidence" value="ECO:0007669"/>
    <property type="project" value="InterPro"/>
</dbReference>
<evidence type="ECO:0000313" key="4">
    <source>
        <dbReference type="Proteomes" id="UP000197032"/>
    </source>
</evidence>
<keyword evidence="1" id="KW-0711">Selenium</keyword>
<dbReference type="NCBIfam" id="TIGR03167">
    <property type="entry name" value="tRNA_sel_U_synt"/>
    <property type="match status" value="1"/>
</dbReference>
<sequence length="348" mass="39597">MKDNAGYINVEEALNIENAVFIDVRSPQEFAEDHLPGAINIPLLDNEERKQVGEIYHREGQLAARRVGLDIVSPKLPRLVSQILRAAHDKEHLVVYCWRGGLRSKAVADVLQLVGCPVRRLAGGYKAYRRYVHSFFSRELPHQLVVLHGLTGSGKTEVIKALQKMGAPAIDLEGLANNRGSVFGKVGREGQPTQKTFESLLFADLWKFRREKFLIVEGESKRIGKLFIPDSFFKAMQEGKKILLYTSLRRRVERIVEEYTAGDNGNVEELVKAVSWLKERLGKAVVEKLQGMIRQKRFAEVAEYLLINYYDPLYRYPDQPSREFDLSVEGENANRAARKILSFLEELG</sequence>
<proteinExistence type="predicted"/>
<dbReference type="OrthoDB" id="9808735at2"/>
<evidence type="ECO:0000313" key="3">
    <source>
        <dbReference type="EMBL" id="GAW91546.1"/>
    </source>
</evidence>
<dbReference type="Gene3D" id="3.40.50.300">
    <property type="entry name" value="P-loop containing nucleotide triphosphate hydrolases"/>
    <property type="match status" value="1"/>
</dbReference>
<dbReference type="PANTHER" id="PTHR30401">
    <property type="entry name" value="TRNA 2-SELENOURIDINE SYNTHASE"/>
    <property type="match status" value="1"/>
</dbReference>
<dbReference type="RefSeq" id="WP_088553060.1">
    <property type="nucleotide sequence ID" value="NZ_BDGJ01000018.1"/>
</dbReference>
<keyword evidence="4" id="KW-1185">Reference proteome</keyword>
<dbReference type="InterPro" id="IPR017582">
    <property type="entry name" value="SelU"/>
</dbReference>
<dbReference type="SUPFAM" id="SSF52821">
    <property type="entry name" value="Rhodanese/Cell cycle control phosphatase"/>
    <property type="match status" value="1"/>
</dbReference>
<dbReference type="SMART" id="SM00450">
    <property type="entry name" value="RHOD"/>
    <property type="match status" value="1"/>
</dbReference>
<dbReference type="Pfam" id="PF00581">
    <property type="entry name" value="Rhodanese"/>
    <property type="match status" value="1"/>
</dbReference>
<dbReference type="InterPro" id="IPR058840">
    <property type="entry name" value="AAA_SelU"/>
</dbReference>
<evidence type="ECO:0000259" key="2">
    <source>
        <dbReference type="PROSITE" id="PS50206"/>
    </source>
</evidence>
<dbReference type="InterPro" id="IPR001307">
    <property type="entry name" value="Thiosulphate_STrfase_CS"/>
</dbReference>
<evidence type="ECO:0000256" key="1">
    <source>
        <dbReference type="ARBA" id="ARBA00023266"/>
    </source>
</evidence>
<gene>
    <name evidence="3" type="ORF">KKC1_07070</name>
</gene>
<dbReference type="PROSITE" id="PS50206">
    <property type="entry name" value="RHODANESE_3"/>
    <property type="match status" value="1"/>
</dbReference>
<dbReference type="PANTHER" id="PTHR30401:SF0">
    <property type="entry name" value="TRNA 2-SELENOURIDINE SYNTHASE"/>
    <property type="match status" value="1"/>
</dbReference>
<reference evidence="4" key="1">
    <citation type="journal article" date="2017" name="Appl. Environ. Microbiol.">
        <title>Genomic analysis of Calderihabitans maritimus KKC1, a thermophilic hydrogenogenic carboxydotrophic bacterium isolated from marine sediment.</title>
        <authorList>
            <person name="Omae K."/>
            <person name="Yoneda Y."/>
            <person name="Fukuyama Y."/>
            <person name="Yoshida T."/>
            <person name="Sako Y."/>
        </authorList>
    </citation>
    <scope>NUCLEOTIDE SEQUENCE [LARGE SCALE GENOMIC DNA]</scope>
    <source>
        <strain evidence="4">KKC1</strain>
    </source>
</reference>
<dbReference type="GO" id="GO:0043828">
    <property type="term" value="F:tRNA 2-selenouridine synthase activity"/>
    <property type="evidence" value="ECO:0007669"/>
    <property type="project" value="InterPro"/>
</dbReference>
<dbReference type="PROSITE" id="PS00380">
    <property type="entry name" value="RHODANESE_1"/>
    <property type="match status" value="1"/>
</dbReference>
<name>A0A1Z5HPT4_9FIRM</name>
<organism evidence="3 4">
    <name type="scientific">Calderihabitans maritimus</name>
    <dbReference type="NCBI Taxonomy" id="1246530"/>
    <lineage>
        <taxon>Bacteria</taxon>
        <taxon>Bacillati</taxon>
        <taxon>Bacillota</taxon>
        <taxon>Clostridia</taxon>
        <taxon>Neomoorellales</taxon>
        <taxon>Calderihabitantaceae</taxon>
        <taxon>Calderihabitans</taxon>
    </lineage>
</organism>
<dbReference type="InterPro" id="IPR001763">
    <property type="entry name" value="Rhodanese-like_dom"/>
</dbReference>
<dbReference type="Gene3D" id="3.40.250.10">
    <property type="entry name" value="Rhodanese-like domain"/>
    <property type="match status" value="1"/>
</dbReference>
<feature type="domain" description="Rhodanese" evidence="2">
    <location>
        <begin position="15"/>
        <end position="137"/>
    </location>
</feature>
<dbReference type="SUPFAM" id="SSF52540">
    <property type="entry name" value="P-loop containing nucleoside triphosphate hydrolases"/>
    <property type="match status" value="1"/>
</dbReference>
<accession>A0A1Z5HPT4</accession>
<dbReference type="NCBIfam" id="NF008750">
    <property type="entry name" value="PRK11784.1-2"/>
    <property type="match status" value="1"/>
</dbReference>
<dbReference type="NCBIfam" id="NF008752">
    <property type="entry name" value="PRK11784.1-4"/>
    <property type="match status" value="1"/>
</dbReference>
<dbReference type="EMBL" id="BDGJ01000018">
    <property type="protein sequence ID" value="GAW91546.1"/>
    <property type="molecule type" value="Genomic_DNA"/>
</dbReference>
<dbReference type="Pfam" id="PF26341">
    <property type="entry name" value="AAA_SelU"/>
    <property type="match status" value="1"/>
</dbReference>
<dbReference type="InterPro" id="IPR036873">
    <property type="entry name" value="Rhodanese-like_dom_sf"/>
</dbReference>
<comment type="caution">
    <text evidence="3">The sequence shown here is derived from an EMBL/GenBank/DDBJ whole genome shotgun (WGS) entry which is preliminary data.</text>
</comment>
<dbReference type="AlphaFoldDB" id="A0A1Z5HPT4"/>
<dbReference type="Proteomes" id="UP000197032">
    <property type="component" value="Unassembled WGS sequence"/>
</dbReference>
<dbReference type="GO" id="GO:0004792">
    <property type="term" value="F:thiosulfate-cyanide sulfurtransferase activity"/>
    <property type="evidence" value="ECO:0007669"/>
    <property type="project" value="InterPro"/>
</dbReference>